<sequence>MKYLWNSIALLVAALALTHNVLAAPFTVEDVSGRKVEIKSEVKRVILGEGRQIYLLAAFDTDAPFKRVVGWRDDLPKADFDTYQIYAKKYPQITSLPTFGGAKDGSFNVEQALTLKPDLVLMNLESKAAIDEGKLIDKLASLGIPVVFIDFREKPFENAVKSIRIMGQLLNKPERAKEIIDFRQQQIDLVINRLKDYHGPRPKVMIDRAGGYTDECCMSFGDENFGRMVEVAGGDNIAKNLIPGTFGTMNPEQIINARPDVVVVTGANWKNYNTSNGWVGVGPGADLAIASQRLQALMQRSAFKTLPVTAKGNVHAIWHQFYDSPYQFVAIQVLAKWMHPELFEDIDPDVTFRTFHQRFLPVDYQPGYWVTLPAK</sequence>
<dbReference type="PROSITE" id="PS50983">
    <property type="entry name" value="FE_B12_PBP"/>
    <property type="match status" value="1"/>
</dbReference>
<dbReference type="SUPFAM" id="SSF53807">
    <property type="entry name" value="Helical backbone' metal receptor"/>
    <property type="match status" value="1"/>
</dbReference>
<dbReference type="PATRIC" id="fig|1560201.3.peg.3492"/>
<keyword evidence="1" id="KW-0732">Signal</keyword>
<dbReference type="Gene3D" id="3.40.50.1980">
    <property type="entry name" value="Nitrogenase molybdenum iron protein domain"/>
    <property type="match status" value="2"/>
</dbReference>
<dbReference type="InterPro" id="IPR050902">
    <property type="entry name" value="ABC_Transporter_SBP"/>
</dbReference>
<dbReference type="Pfam" id="PF01497">
    <property type="entry name" value="Peripla_BP_2"/>
    <property type="match status" value="1"/>
</dbReference>
<dbReference type="RefSeq" id="WP_052900963.1">
    <property type="nucleotide sequence ID" value="NZ_JRXE01000024.1"/>
</dbReference>
<dbReference type="Proteomes" id="UP000037088">
    <property type="component" value="Unassembled WGS sequence"/>
</dbReference>
<organism evidence="3 6">
    <name type="scientific">Winslowiella iniecta</name>
    <dbReference type="NCBI Taxonomy" id="1560201"/>
    <lineage>
        <taxon>Bacteria</taxon>
        <taxon>Pseudomonadati</taxon>
        <taxon>Pseudomonadota</taxon>
        <taxon>Gammaproteobacteria</taxon>
        <taxon>Enterobacterales</taxon>
        <taxon>Erwiniaceae</taxon>
        <taxon>Winslowiella</taxon>
    </lineage>
</organism>
<reference evidence="5 6" key="1">
    <citation type="journal article" date="2015" name="Int. J. Syst. Evol. Microbiol.">
        <title>Erwinia iniecta sp. nov., isolated from Russian wheat aphids (Diuraphis noxia).</title>
        <authorList>
            <person name="Campillo T."/>
            <person name="Luna E."/>
            <person name="Portier P."/>
            <person name="Fischer-Le Saux M."/>
            <person name="Lapitan N."/>
            <person name="Tisserat N.A."/>
            <person name="Leach J.E."/>
        </authorList>
    </citation>
    <scope>NUCLEOTIDE SEQUENCE [LARGE SCALE GENOMIC DNA]</scope>
    <source>
        <strain evidence="3 6">B120</strain>
        <strain evidence="4 5">B149</strain>
    </source>
</reference>
<accession>A0A0L7SZE5</accession>
<evidence type="ECO:0000313" key="3">
    <source>
        <dbReference type="EMBL" id="KOC88492.1"/>
    </source>
</evidence>
<evidence type="ECO:0000256" key="1">
    <source>
        <dbReference type="SAM" id="SignalP"/>
    </source>
</evidence>
<proteinExistence type="predicted"/>
<dbReference type="OrthoDB" id="9775594at2"/>
<evidence type="ECO:0000259" key="2">
    <source>
        <dbReference type="PROSITE" id="PS50983"/>
    </source>
</evidence>
<evidence type="ECO:0000313" key="5">
    <source>
        <dbReference type="Proteomes" id="UP000036851"/>
    </source>
</evidence>
<dbReference type="EMBL" id="JRXE01000024">
    <property type="protein sequence ID" value="KOC88492.1"/>
    <property type="molecule type" value="Genomic_DNA"/>
</dbReference>
<protein>
    <submittedName>
        <fullName evidence="3">ABC transporter substrate-binding protein</fullName>
    </submittedName>
</protein>
<dbReference type="PANTHER" id="PTHR30535">
    <property type="entry name" value="VITAMIN B12-BINDING PROTEIN"/>
    <property type="match status" value="1"/>
</dbReference>
<evidence type="ECO:0000313" key="4">
    <source>
        <dbReference type="EMBL" id="KOC91661.1"/>
    </source>
</evidence>
<keyword evidence="6" id="KW-1185">Reference proteome</keyword>
<dbReference type="InterPro" id="IPR002491">
    <property type="entry name" value="ABC_transptr_periplasmic_BD"/>
</dbReference>
<dbReference type="CDD" id="cd01139">
    <property type="entry name" value="TroA_f"/>
    <property type="match status" value="1"/>
</dbReference>
<feature type="chain" id="PRO_5010038398" evidence="1">
    <location>
        <begin position="24"/>
        <end position="375"/>
    </location>
</feature>
<dbReference type="PANTHER" id="PTHR30535:SF34">
    <property type="entry name" value="MOLYBDATE-BINDING PROTEIN MOLA"/>
    <property type="match status" value="1"/>
</dbReference>
<comment type="caution">
    <text evidence="3">The sequence shown here is derived from an EMBL/GenBank/DDBJ whole genome shotgun (WGS) entry which is preliminary data.</text>
</comment>
<dbReference type="EMBL" id="JRXF01000024">
    <property type="protein sequence ID" value="KOC91661.1"/>
    <property type="molecule type" value="Genomic_DNA"/>
</dbReference>
<dbReference type="STRING" id="1560201.NG42_16490"/>
<feature type="domain" description="Fe/B12 periplasmic-binding" evidence="2">
    <location>
        <begin position="44"/>
        <end position="346"/>
    </location>
</feature>
<gene>
    <name evidence="3" type="ORF">NG42_16490</name>
    <name evidence="4" type="ORF">NG43_15040</name>
</gene>
<dbReference type="Proteomes" id="UP000036851">
    <property type="component" value="Unassembled WGS sequence"/>
</dbReference>
<evidence type="ECO:0000313" key="6">
    <source>
        <dbReference type="Proteomes" id="UP000037088"/>
    </source>
</evidence>
<feature type="signal peptide" evidence="1">
    <location>
        <begin position="1"/>
        <end position="23"/>
    </location>
</feature>
<name>A0A0L7SZE5_9GAMM</name>
<dbReference type="AlphaFoldDB" id="A0A0L7SZE5"/>